<evidence type="ECO:0000313" key="3">
    <source>
        <dbReference type="Proteomes" id="UP000275078"/>
    </source>
</evidence>
<organism evidence="2 3">
    <name type="scientific">Ascobolus immersus RN42</name>
    <dbReference type="NCBI Taxonomy" id="1160509"/>
    <lineage>
        <taxon>Eukaryota</taxon>
        <taxon>Fungi</taxon>
        <taxon>Dikarya</taxon>
        <taxon>Ascomycota</taxon>
        <taxon>Pezizomycotina</taxon>
        <taxon>Pezizomycetes</taxon>
        <taxon>Pezizales</taxon>
        <taxon>Ascobolaceae</taxon>
        <taxon>Ascobolus</taxon>
    </lineage>
</organism>
<name>A0A3N4I1A8_ASCIM</name>
<dbReference type="AlphaFoldDB" id="A0A3N4I1A8"/>
<gene>
    <name evidence="2" type="ORF">BJ508DRAFT_309735</name>
</gene>
<proteinExistence type="predicted"/>
<protein>
    <submittedName>
        <fullName evidence="2">Uncharacterized protein</fullName>
    </submittedName>
</protein>
<dbReference type="EMBL" id="ML119719">
    <property type="protein sequence ID" value="RPA77890.1"/>
    <property type="molecule type" value="Genomic_DNA"/>
</dbReference>
<accession>A0A3N4I1A8</accession>
<dbReference type="Proteomes" id="UP000275078">
    <property type="component" value="Unassembled WGS sequence"/>
</dbReference>
<sequence>MIATDSAAQSEVEDMQLGISTYSIKSGSLEAVSMDSITEVRGSIIAHCSCDSYNADKKSSRSEDPDDGDRSGYTIAQRLLGIRMYLQWSLVKDRRNRRKFNPTLKRAVRSSPISSYGDAGLAIYREAKSCVRGWAWDIVVPNVGPMFLVQEDAE</sequence>
<feature type="compositionally biased region" description="Basic and acidic residues" evidence="1">
    <location>
        <begin position="54"/>
        <end position="63"/>
    </location>
</feature>
<reference evidence="2 3" key="1">
    <citation type="journal article" date="2018" name="Nat. Ecol. Evol.">
        <title>Pezizomycetes genomes reveal the molecular basis of ectomycorrhizal truffle lifestyle.</title>
        <authorList>
            <person name="Murat C."/>
            <person name="Payen T."/>
            <person name="Noel B."/>
            <person name="Kuo A."/>
            <person name="Morin E."/>
            <person name="Chen J."/>
            <person name="Kohler A."/>
            <person name="Krizsan K."/>
            <person name="Balestrini R."/>
            <person name="Da Silva C."/>
            <person name="Montanini B."/>
            <person name="Hainaut M."/>
            <person name="Levati E."/>
            <person name="Barry K.W."/>
            <person name="Belfiori B."/>
            <person name="Cichocki N."/>
            <person name="Clum A."/>
            <person name="Dockter R.B."/>
            <person name="Fauchery L."/>
            <person name="Guy J."/>
            <person name="Iotti M."/>
            <person name="Le Tacon F."/>
            <person name="Lindquist E.A."/>
            <person name="Lipzen A."/>
            <person name="Malagnac F."/>
            <person name="Mello A."/>
            <person name="Molinier V."/>
            <person name="Miyauchi S."/>
            <person name="Poulain J."/>
            <person name="Riccioni C."/>
            <person name="Rubini A."/>
            <person name="Sitrit Y."/>
            <person name="Splivallo R."/>
            <person name="Traeger S."/>
            <person name="Wang M."/>
            <person name="Zifcakova L."/>
            <person name="Wipf D."/>
            <person name="Zambonelli A."/>
            <person name="Paolocci F."/>
            <person name="Nowrousian M."/>
            <person name="Ottonello S."/>
            <person name="Baldrian P."/>
            <person name="Spatafora J.W."/>
            <person name="Henrissat B."/>
            <person name="Nagy L.G."/>
            <person name="Aury J.M."/>
            <person name="Wincker P."/>
            <person name="Grigoriev I.V."/>
            <person name="Bonfante P."/>
            <person name="Martin F.M."/>
        </authorList>
    </citation>
    <scope>NUCLEOTIDE SEQUENCE [LARGE SCALE GENOMIC DNA]</scope>
    <source>
        <strain evidence="2 3">RN42</strain>
    </source>
</reference>
<feature type="region of interest" description="Disordered" evidence="1">
    <location>
        <begin position="53"/>
        <end position="72"/>
    </location>
</feature>
<evidence type="ECO:0000313" key="2">
    <source>
        <dbReference type="EMBL" id="RPA77890.1"/>
    </source>
</evidence>
<evidence type="ECO:0000256" key="1">
    <source>
        <dbReference type="SAM" id="MobiDB-lite"/>
    </source>
</evidence>
<keyword evidence="3" id="KW-1185">Reference proteome</keyword>